<evidence type="ECO:0008006" key="4">
    <source>
        <dbReference type="Google" id="ProtNLM"/>
    </source>
</evidence>
<name>A0A1H2PTY7_9BURK</name>
<feature type="chain" id="PRO_5017290203" description="Lipoprotein" evidence="1">
    <location>
        <begin position="19"/>
        <end position="100"/>
    </location>
</feature>
<dbReference type="OrthoDB" id="8547628at2"/>
<evidence type="ECO:0000313" key="3">
    <source>
        <dbReference type="Proteomes" id="UP000243719"/>
    </source>
</evidence>
<evidence type="ECO:0000256" key="1">
    <source>
        <dbReference type="SAM" id="SignalP"/>
    </source>
</evidence>
<feature type="signal peptide" evidence="1">
    <location>
        <begin position="1"/>
        <end position="18"/>
    </location>
</feature>
<protein>
    <recommendedName>
        <fullName evidence="4">Lipoprotein</fullName>
    </recommendedName>
</protein>
<dbReference type="EMBL" id="FNLO01000009">
    <property type="protein sequence ID" value="SDV49762.1"/>
    <property type="molecule type" value="Genomic_DNA"/>
</dbReference>
<proteinExistence type="predicted"/>
<dbReference type="RefSeq" id="WP_091910231.1">
    <property type="nucleotide sequence ID" value="NZ_FNLO01000009.1"/>
</dbReference>
<dbReference type="Proteomes" id="UP000243719">
    <property type="component" value="Unassembled WGS sequence"/>
</dbReference>
<keyword evidence="1" id="KW-0732">Signal</keyword>
<keyword evidence="3" id="KW-1185">Reference proteome</keyword>
<dbReference type="PROSITE" id="PS51257">
    <property type="entry name" value="PROKAR_LIPOPROTEIN"/>
    <property type="match status" value="1"/>
</dbReference>
<evidence type="ECO:0000313" key="2">
    <source>
        <dbReference type="EMBL" id="SDV49762.1"/>
    </source>
</evidence>
<accession>A0A1H2PTY7</accession>
<organism evidence="2 3">
    <name type="scientific">Chitinasiproducens palmae</name>
    <dbReference type="NCBI Taxonomy" id="1770053"/>
    <lineage>
        <taxon>Bacteria</taxon>
        <taxon>Pseudomonadati</taxon>
        <taxon>Pseudomonadota</taxon>
        <taxon>Betaproteobacteria</taxon>
        <taxon>Burkholderiales</taxon>
        <taxon>Burkholderiaceae</taxon>
        <taxon>Chitinasiproducens</taxon>
    </lineage>
</organism>
<dbReference type="AlphaFoldDB" id="A0A1H2PTY7"/>
<reference evidence="3" key="1">
    <citation type="submission" date="2016-09" db="EMBL/GenBank/DDBJ databases">
        <authorList>
            <person name="Varghese N."/>
            <person name="Submissions S."/>
        </authorList>
    </citation>
    <scope>NUCLEOTIDE SEQUENCE [LARGE SCALE GENOMIC DNA]</scope>
    <source>
        <strain evidence="3">JS23</strain>
    </source>
</reference>
<sequence>MRKLCLSFLLLSAAVATGCATKSATTMIHLPDGQQGFALNCSGSDAGASWAECFRRAGEACGPSGYDIVSKDGSEGGAGGSVNGLFQANITTRTMVVKCH</sequence>
<gene>
    <name evidence="2" type="ORF">SAMN05216551_109114</name>
</gene>